<comment type="caution">
    <text evidence="7">The sequence shown here is derived from an EMBL/GenBank/DDBJ whole genome shotgun (WGS) entry which is preliminary data.</text>
</comment>
<accession>A0AA40DDK9</accession>
<feature type="compositionally biased region" description="Low complexity" evidence="5">
    <location>
        <begin position="77"/>
        <end position="136"/>
    </location>
</feature>
<feature type="compositionally biased region" description="Basic residues" evidence="5">
    <location>
        <begin position="137"/>
        <end position="150"/>
    </location>
</feature>
<evidence type="ECO:0000256" key="5">
    <source>
        <dbReference type="SAM" id="MobiDB-lite"/>
    </source>
</evidence>
<dbReference type="GO" id="GO:0008270">
    <property type="term" value="F:zinc ion binding"/>
    <property type="evidence" value="ECO:0007669"/>
    <property type="project" value="UniProtKB-KW"/>
</dbReference>
<evidence type="ECO:0000256" key="4">
    <source>
        <dbReference type="PROSITE-ProRule" id="PRU00175"/>
    </source>
</evidence>
<dbReference type="Pfam" id="PF13639">
    <property type="entry name" value="zf-RING_2"/>
    <property type="match status" value="1"/>
</dbReference>
<reference evidence="7" key="1">
    <citation type="submission" date="2023-06" db="EMBL/GenBank/DDBJ databases">
        <title>Genome-scale phylogeny and comparative genomics of the fungal order Sordariales.</title>
        <authorList>
            <consortium name="Lawrence Berkeley National Laboratory"/>
            <person name="Hensen N."/>
            <person name="Bonometti L."/>
            <person name="Westerberg I."/>
            <person name="Brannstrom I.O."/>
            <person name="Guillou S."/>
            <person name="Cros-Aarteil S."/>
            <person name="Calhoun S."/>
            <person name="Haridas S."/>
            <person name="Kuo A."/>
            <person name="Mondo S."/>
            <person name="Pangilinan J."/>
            <person name="Riley R."/>
            <person name="Labutti K."/>
            <person name="Andreopoulos B."/>
            <person name="Lipzen A."/>
            <person name="Chen C."/>
            <person name="Yanf M."/>
            <person name="Daum C."/>
            <person name="Ng V."/>
            <person name="Clum A."/>
            <person name="Steindorff A."/>
            <person name="Ohm R."/>
            <person name="Martin F."/>
            <person name="Silar P."/>
            <person name="Natvig D."/>
            <person name="Lalanne C."/>
            <person name="Gautier V."/>
            <person name="Ament-Velasquez S.L."/>
            <person name="Kruys A."/>
            <person name="Hutchinson M.I."/>
            <person name="Powell A.J."/>
            <person name="Barry K."/>
            <person name="Miller A.N."/>
            <person name="Grigoriev I.V."/>
            <person name="Debuchy R."/>
            <person name="Gladieux P."/>
            <person name="Thoren M.H."/>
            <person name="Johannesson H."/>
        </authorList>
    </citation>
    <scope>NUCLEOTIDE SEQUENCE</scope>
    <source>
        <strain evidence="7">CBS 307.81</strain>
    </source>
</reference>
<keyword evidence="8" id="KW-1185">Reference proteome</keyword>
<dbReference type="PANTHER" id="PTHR22763">
    <property type="entry name" value="RING ZINC FINGER PROTEIN"/>
    <property type="match status" value="1"/>
</dbReference>
<dbReference type="InterPro" id="IPR001841">
    <property type="entry name" value="Znf_RING"/>
</dbReference>
<dbReference type="GO" id="GO:0012505">
    <property type="term" value="C:endomembrane system"/>
    <property type="evidence" value="ECO:0007669"/>
    <property type="project" value="TreeGrafter"/>
</dbReference>
<sequence>MDQMEYEMHQAEVPTSQTPAHPAAHPAAHSGFQGMPPQGQGGCPYFRNEQQHHQPSGLPHLHPSYPHYHHGVNSVYHSSRQSQPRSSHSRNLSLQPHHHPQQPGHGQPQHQQQQQQQQTQNPPLSLPLPHSQPQSHSHSHSHSLSHPHPHSHFDPIYPGWSSPGQNSSPAFQWPAPAPGPPPSHAVPLLSVPLQLQSILRPSGSDQFFPTGGAGSTNPNGSNSVLPGFHSNQNLPHLDSAVAPPFSFPYRHPSALHRFSVAPAIPNHHSHPSLPQAPAFPQAPNQNQTQQHYQSQPSRESLSSGAMNTDRPPVSDSSPAQPSQDTASNSMSSEPSSGAAPAPSGLPQPMNGSGEPSRQSNRGPGNTMASGQLPLPDPRPHLPSGESISPMYRQFGTLGEQRRSVIRRARAAAELPQQPAGDDYDESEEDYSPTDDDDEAYRFATQYGHGYMADENHLRQQQLLRGQMSTNKRVASKKALTSLQSVDMETLAASERTCVICYNDFGVTSPEGINEAPLRLPKCKHIFGDHCIKKWFEESDSCPYCRDKVPSEPAMPPSLQHYIRT</sequence>
<dbReference type="AlphaFoldDB" id="A0AA40DDK9"/>
<dbReference type="GO" id="GO:0044695">
    <property type="term" value="C:Dsc E3 ubiquitin ligase complex"/>
    <property type="evidence" value="ECO:0007669"/>
    <property type="project" value="TreeGrafter"/>
</dbReference>
<proteinExistence type="predicted"/>
<evidence type="ECO:0000313" key="8">
    <source>
        <dbReference type="Proteomes" id="UP001174997"/>
    </source>
</evidence>
<feature type="region of interest" description="Disordered" evidence="5">
    <location>
        <begin position="411"/>
        <end position="437"/>
    </location>
</feature>
<organism evidence="7 8">
    <name type="scientific">Cercophora samala</name>
    <dbReference type="NCBI Taxonomy" id="330535"/>
    <lineage>
        <taxon>Eukaryota</taxon>
        <taxon>Fungi</taxon>
        <taxon>Dikarya</taxon>
        <taxon>Ascomycota</taxon>
        <taxon>Pezizomycotina</taxon>
        <taxon>Sordariomycetes</taxon>
        <taxon>Sordariomycetidae</taxon>
        <taxon>Sordariales</taxon>
        <taxon>Lasiosphaeriaceae</taxon>
        <taxon>Cercophora</taxon>
    </lineage>
</organism>
<evidence type="ECO:0000256" key="2">
    <source>
        <dbReference type="ARBA" id="ARBA00022771"/>
    </source>
</evidence>
<feature type="compositionally biased region" description="Low complexity" evidence="5">
    <location>
        <begin position="271"/>
        <end position="297"/>
    </location>
</feature>
<dbReference type="GO" id="GO:0043161">
    <property type="term" value="P:proteasome-mediated ubiquitin-dependent protein catabolic process"/>
    <property type="evidence" value="ECO:0007669"/>
    <property type="project" value="TreeGrafter"/>
</dbReference>
<dbReference type="Gene3D" id="3.30.40.10">
    <property type="entry name" value="Zinc/RING finger domain, C3HC4 (zinc finger)"/>
    <property type="match status" value="1"/>
</dbReference>
<dbReference type="PROSITE" id="PS50089">
    <property type="entry name" value="ZF_RING_2"/>
    <property type="match status" value="1"/>
</dbReference>
<feature type="compositionally biased region" description="Polar residues" evidence="5">
    <location>
        <begin position="314"/>
        <end position="325"/>
    </location>
</feature>
<evidence type="ECO:0000256" key="1">
    <source>
        <dbReference type="ARBA" id="ARBA00022723"/>
    </source>
</evidence>
<evidence type="ECO:0000256" key="3">
    <source>
        <dbReference type="ARBA" id="ARBA00022833"/>
    </source>
</evidence>
<name>A0AA40DDK9_9PEZI</name>
<gene>
    <name evidence="7" type="ORF">QBC41DRAFT_59882</name>
</gene>
<dbReference type="SUPFAM" id="SSF57850">
    <property type="entry name" value="RING/U-box"/>
    <property type="match status" value="1"/>
</dbReference>
<dbReference type="InterPro" id="IPR013083">
    <property type="entry name" value="Znf_RING/FYVE/PHD"/>
</dbReference>
<dbReference type="EMBL" id="JAULSY010000023">
    <property type="protein sequence ID" value="KAK0671174.1"/>
    <property type="molecule type" value="Genomic_DNA"/>
</dbReference>
<feature type="compositionally biased region" description="Polar residues" evidence="5">
    <location>
        <begin position="349"/>
        <end position="369"/>
    </location>
</feature>
<dbReference type="PANTHER" id="PTHR22763:SF162">
    <property type="entry name" value="TRANSMEMBRANE E3 UBIQUITIN-PROTEIN LIGASE 1"/>
    <property type="match status" value="1"/>
</dbReference>
<feature type="compositionally biased region" description="Low complexity" evidence="5">
    <location>
        <begin position="326"/>
        <end position="346"/>
    </location>
</feature>
<keyword evidence="1" id="KW-0479">Metal-binding</keyword>
<feature type="compositionally biased region" description="Polar residues" evidence="5">
    <location>
        <begin position="215"/>
        <end position="224"/>
    </location>
</feature>
<feature type="domain" description="RING-type" evidence="6">
    <location>
        <begin position="497"/>
        <end position="545"/>
    </location>
</feature>
<feature type="compositionally biased region" description="Basic and acidic residues" evidence="5">
    <location>
        <begin position="1"/>
        <end position="10"/>
    </location>
</feature>
<dbReference type="Proteomes" id="UP001174997">
    <property type="component" value="Unassembled WGS sequence"/>
</dbReference>
<feature type="region of interest" description="Disordered" evidence="5">
    <location>
        <begin position="263"/>
        <end position="390"/>
    </location>
</feature>
<protein>
    <recommendedName>
        <fullName evidence="6">RING-type domain-containing protein</fullName>
    </recommendedName>
</protein>
<feature type="region of interest" description="Disordered" evidence="5">
    <location>
        <begin position="1"/>
        <end position="185"/>
    </location>
</feature>
<feature type="compositionally biased region" description="Low complexity" evidence="5">
    <location>
        <begin position="19"/>
        <end position="38"/>
    </location>
</feature>
<feature type="compositionally biased region" description="Acidic residues" evidence="5">
    <location>
        <begin position="421"/>
        <end position="437"/>
    </location>
</feature>
<keyword evidence="3" id="KW-0862">Zinc</keyword>
<evidence type="ECO:0000259" key="6">
    <source>
        <dbReference type="PROSITE" id="PS50089"/>
    </source>
</evidence>
<feature type="region of interest" description="Disordered" evidence="5">
    <location>
        <begin position="202"/>
        <end position="224"/>
    </location>
</feature>
<dbReference type="GO" id="GO:0061630">
    <property type="term" value="F:ubiquitin protein ligase activity"/>
    <property type="evidence" value="ECO:0007669"/>
    <property type="project" value="TreeGrafter"/>
</dbReference>
<dbReference type="InterPro" id="IPR050731">
    <property type="entry name" value="HRD1_E3_ubiq-ligases"/>
</dbReference>
<keyword evidence="2 4" id="KW-0863">Zinc-finger</keyword>
<feature type="compositionally biased region" description="Pro residues" evidence="5">
    <location>
        <begin position="175"/>
        <end position="184"/>
    </location>
</feature>
<feature type="compositionally biased region" description="Low complexity" evidence="5">
    <location>
        <begin position="55"/>
        <end position="66"/>
    </location>
</feature>
<evidence type="ECO:0000313" key="7">
    <source>
        <dbReference type="EMBL" id="KAK0671174.1"/>
    </source>
</evidence>